<dbReference type="PANTHER" id="PTHR44520:SF2">
    <property type="entry name" value="RESPONSE REGULATOR RCP1"/>
    <property type="match status" value="1"/>
</dbReference>
<dbReference type="InterPro" id="IPR001789">
    <property type="entry name" value="Sig_transdc_resp-reg_receiver"/>
</dbReference>
<feature type="modified residue" description="4-aspartylphosphate" evidence="1">
    <location>
        <position position="53"/>
    </location>
</feature>
<feature type="domain" description="Response regulatory" evidence="2">
    <location>
        <begin position="1"/>
        <end position="120"/>
    </location>
</feature>
<protein>
    <submittedName>
        <fullName evidence="3">Response regulator</fullName>
    </submittedName>
</protein>
<dbReference type="Proteomes" id="UP001595952">
    <property type="component" value="Unassembled WGS sequence"/>
</dbReference>
<dbReference type="SMART" id="SM00448">
    <property type="entry name" value="REC"/>
    <property type="match status" value="1"/>
</dbReference>
<organism evidence="3 4">
    <name type="scientific">Deinococcus hohokamensis</name>
    <dbReference type="NCBI Taxonomy" id="309883"/>
    <lineage>
        <taxon>Bacteria</taxon>
        <taxon>Thermotogati</taxon>
        <taxon>Deinococcota</taxon>
        <taxon>Deinococci</taxon>
        <taxon>Deinococcales</taxon>
        <taxon>Deinococcaceae</taxon>
        <taxon>Deinococcus</taxon>
    </lineage>
</organism>
<keyword evidence="1" id="KW-0597">Phosphoprotein</keyword>
<dbReference type="InterPro" id="IPR052893">
    <property type="entry name" value="TCS_response_regulator"/>
</dbReference>
<sequence length="134" mass="14694">MLVDDNPADLFLAREAFAEFNGGIHLTTCSSALGALDHLRDSNTTRPDVIITDLNMPGLSGLDLIGLLKADPALRLIPVVILSTSSAEEDILEAYSLHASSYMVKAKTFPEFLAQIDAFVAYWRGVQHAKQRHR</sequence>
<dbReference type="CDD" id="cd17557">
    <property type="entry name" value="REC_Rcp-like"/>
    <property type="match status" value="1"/>
</dbReference>
<proteinExistence type="predicted"/>
<dbReference type="RefSeq" id="WP_380060045.1">
    <property type="nucleotide sequence ID" value="NZ_JBHSEI010000001.1"/>
</dbReference>
<dbReference type="InterPro" id="IPR011006">
    <property type="entry name" value="CheY-like_superfamily"/>
</dbReference>
<keyword evidence="4" id="KW-1185">Reference proteome</keyword>
<dbReference type="EMBL" id="JBHSEI010000001">
    <property type="protein sequence ID" value="MFC4637008.1"/>
    <property type="molecule type" value="Genomic_DNA"/>
</dbReference>
<comment type="caution">
    <text evidence="3">The sequence shown here is derived from an EMBL/GenBank/DDBJ whole genome shotgun (WGS) entry which is preliminary data.</text>
</comment>
<dbReference type="PANTHER" id="PTHR44520">
    <property type="entry name" value="RESPONSE REGULATOR RCP1-RELATED"/>
    <property type="match status" value="1"/>
</dbReference>
<dbReference type="Pfam" id="PF00072">
    <property type="entry name" value="Response_reg"/>
    <property type="match status" value="1"/>
</dbReference>
<dbReference type="SUPFAM" id="SSF52172">
    <property type="entry name" value="CheY-like"/>
    <property type="match status" value="1"/>
</dbReference>
<reference evidence="4" key="1">
    <citation type="journal article" date="2019" name="Int. J. Syst. Evol. Microbiol.">
        <title>The Global Catalogue of Microorganisms (GCM) 10K type strain sequencing project: providing services to taxonomists for standard genome sequencing and annotation.</title>
        <authorList>
            <consortium name="The Broad Institute Genomics Platform"/>
            <consortium name="The Broad Institute Genome Sequencing Center for Infectious Disease"/>
            <person name="Wu L."/>
            <person name="Ma J."/>
        </authorList>
    </citation>
    <scope>NUCLEOTIDE SEQUENCE [LARGE SCALE GENOMIC DNA]</scope>
    <source>
        <strain evidence="4">CCUG 55995</strain>
    </source>
</reference>
<evidence type="ECO:0000313" key="3">
    <source>
        <dbReference type="EMBL" id="MFC4637008.1"/>
    </source>
</evidence>
<gene>
    <name evidence="3" type="ORF">ACFO0D_01520</name>
</gene>
<accession>A0ABV9I581</accession>
<dbReference type="PROSITE" id="PS50110">
    <property type="entry name" value="RESPONSE_REGULATORY"/>
    <property type="match status" value="1"/>
</dbReference>
<name>A0ABV9I581_9DEIO</name>
<dbReference type="Gene3D" id="3.40.50.2300">
    <property type="match status" value="1"/>
</dbReference>
<evidence type="ECO:0000313" key="4">
    <source>
        <dbReference type="Proteomes" id="UP001595952"/>
    </source>
</evidence>
<evidence type="ECO:0000259" key="2">
    <source>
        <dbReference type="PROSITE" id="PS50110"/>
    </source>
</evidence>
<evidence type="ECO:0000256" key="1">
    <source>
        <dbReference type="PROSITE-ProRule" id="PRU00169"/>
    </source>
</evidence>